<accession>A0A2P2PY85</accession>
<name>A0A2P2PY85_RHIMU</name>
<evidence type="ECO:0000313" key="1">
    <source>
        <dbReference type="EMBL" id="MBX59696.1"/>
    </source>
</evidence>
<dbReference type="EMBL" id="GGEC01079212">
    <property type="protein sequence ID" value="MBX59696.1"/>
    <property type="molecule type" value="Transcribed_RNA"/>
</dbReference>
<proteinExistence type="predicted"/>
<dbReference type="AlphaFoldDB" id="A0A2P2PY85"/>
<organism evidence="1">
    <name type="scientific">Rhizophora mucronata</name>
    <name type="common">Asiatic mangrove</name>
    <dbReference type="NCBI Taxonomy" id="61149"/>
    <lineage>
        <taxon>Eukaryota</taxon>
        <taxon>Viridiplantae</taxon>
        <taxon>Streptophyta</taxon>
        <taxon>Embryophyta</taxon>
        <taxon>Tracheophyta</taxon>
        <taxon>Spermatophyta</taxon>
        <taxon>Magnoliopsida</taxon>
        <taxon>eudicotyledons</taxon>
        <taxon>Gunneridae</taxon>
        <taxon>Pentapetalae</taxon>
        <taxon>rosids</taxon>
        <taxon>fabids</taxon>
        <taxon>Malpighiales</taxon>
        <taxon>Rhizophoraceae</taxon>
        <taxon>Rhizophora</taxon>
    </lineage>
</organism>
<protein>
    <submittedName>
        <fullName evidence="1">Uncharacterized protein</fullName>
    </submittedName>
</protein>
<reference evidence="1" key="1">
    <citation type="submission" date="2018-02" db="EMBL/GenBank/DDBJ databases">
        <title>Rhizophora mucronata_Transcriptome.</title>
        <authorList>
            <person name="Meera S.P."/>
            <person name="Sreeshan A."/>
            <person name="Augustine A."/>
        </authorList>
    </citation>
    <scope>NUCLEOTIDE SEQUENCE</scope>
    <source>
        <tissue evidence="1">Leaf</tissue>
    </source>
</reference>
<sequence>MTCESLGQNSQKNSEINVI</sequence>